<dbReference type="Proteomes" id="UP000198641">
    <property type="component" value="Unassembled WGS sequence"/>
</dbReference>
<dbReference type="PANTHER" id="PTHR43632:SF1">
    <property type="entry name" value="PERMEASE COMPONENT OF TUNGSTATE ABC TRANSPORTER"/>
    <property type="match status" value="1"/>
</dbReference>
<evidence type="ECO:0000256" key="2">
    <source>
        <dbReference type="ARBA" id="ARBA00022692"/>
    </source>
</evidence>
<dbReference type="Gene3D" id="1.10.3720.10">
    <property type="entry name" value="MetI-like"/>
    <property type="match status" value="1"/>
</dbReference>
<feature type="domain" description="ABC transmembrane type-1" evidence="6">
    <location>
        <begin position="35"/>
        <end position="231"/>
    </location>
</feature>
<dbReference type="GO" id="GO:0055085">
    <property type="term" value="P:transmembrane transport"/>
    <property type="evidence" value="ECO:0007669"/>
    <property type="project" value="InterPro"/>
</dbReference>
<keyword evidence="3 5" id="KW-1133">Transmembrane helix</keyword>
<evidence type="ECO:0000313" key="7">
    <source>
        <dbReference type="EMBL" id="SDG58749.1"/>
    </source>
</evidence>
<dbReference type="RefSeq" id="WP_092528935.1">
    <property type="nucleotide sequence ID" value="NZ_FNCI01000022.1"/>
</dbReference>
<keyword evidence="2 5" id="KW-0812">Transmembrane</keyword>
<feature type="transmembrane region" description="Helical" evidence="5">
    <location>
        <begin position="210"/>
        <end position="234"/>
    </location>
</feature>
<evidence type="ECO:0000256" key="4">
    <source>
        <dbReference type="ARBA" id="ARBA00023136"/>
    </source>
</evidence>
<feature type="transmembrane region" description="Helical" evidence="5">
    <location>
        <begin position="106"/>
        <end position="128"/>
    </location>
</feature>
<dbReference type="InterPro" id="IPR049783">
    <property type="entry name" value="ABC_perm_TupB-like"/>
</dbReference>
<accession>A0A1G7VH73</accession>
<feature type="transmembrane region" description="Helical" evidence="5">
    <location>
        <begin position="70"/>
        <end position="94"/>
    </location>
</feature>
<dbReference type="STRING" id="284577.SAMN05216571_12213"/>
<dbReference type="InterPro" id="IPR035906">
    <property type="entry name" value="MetI-like_sf"/>
</dbReference>
<dbReference type="OrthoDB" id="9781724at2"/>
<keyword evidence="8" id="KW-1185">Reference proteome</keyword>
<dbReference type="GO" id="GO:0005886">
    <property type="term" value="C:plasma membrane"/>
    <property type="evidence" value="ECO:0007669"/>
    <property type="project" value="UniProtKB-SubCell"/>
</dbReference>
<dbReference type="PROSITE" id="PS50928">
    <property type="entry name" value="ABC_TM1"/>
    <property type="match status" value="1"/>
</dbReference>
<evidence type="ECO:0000256" key="3">
    <source>
        <dbReference type="ARBA" id="ARBA00022989"/>
    </source>
</evidence>
<protein>
    <submittedName>
        <fullName evidence="7">Tungstate transport system permease protein</fullName>
    </submittedName>
</protein>
<dbReference type="InterPro" id="IPR000515">
    <property type="entry name" value="MetI-like"/>
</dbReference>
<gene>
    <name evidence="7" type="ORF">SAMN05216571_12213</name>
</gene>
<evidence type="ECO:0000259" key="6">
    <source>
        <dbReference type="PROSITE" id="PS50928"/>
    </source>
</evidence>
<evidence type="ECO:0000313" key="8">
    <source>
        <dbReference type="Proteomes" id="UP000198641"/>
    </source>
</evidence>
<name>A0A1G7VH73_9GAMM</name>
<feature type="transmembrane region" description="Helical" evidence="5">
    <location>
        <begin position="41"/>
        <end position="63"/>
    </location>
</feature>
<keyword evidence="4 5" id="KW-0472">Membrane</keyword>
<proteinExistence type="predicted"/>
<dbReference type="AlphaFoldDB" id="A0A1G7VH73"/>
<dbReference type="SUPFAM" id="SSF161098">
    <property type="entry name" value="MetI-like"/>
    <property type="match status" value="1"/>
</dbReference>
<dbReference type="CDD" id="cd06261">
    <property type="entry name" value="TM_PBP2"/>
    <property type="match status" value="1"/>
</dbReference>
<sequence>MSTGGITASDPHSDSALYTALALVMDMDPALVDIVALSLRVSLSAVLTAALIGLPLGAALALWRLPGRGVVIVALNALMGLPPVVAGLGVYLLLSRAGPLGELGLLFTPSAMIIAQVVLVLPIIAALARQLVEELWGEYQEQLYSFGLSRVRAIPTLLWDARFGLITVVLAGFGRASAEVGAVLIVGGNIDGVTRVMTTAIALETSKGNLPLALGLGIVLLSLVALVNGAAYVIGEAARRRLG</sequence>
<comment type="subcellular location">
    <subcellularLocation>
        <location evidence="1">Cell membrane</location>
        <topology evidence="1">Multi-pass membrane protein</topology>
    </subcellularLocation>
</comment>
<evidence type="ECO:0000256" key="1">
    <source>
        <dbReference type="ARBA" id="ARBA00004651"/>
    </source>
</evidence>
<reference evidence="7 8" key="1">
    <citation type="submission" date="2016-10" db="EMBL/GenBank/DDBJ databases">
        <authorList>
            <person name="de Groot N.N."/>
        </authorList>
    </citation>
    <scope>NUCLEOTIDE SEQUENCE [LARGE SCALE GENOMIC DNA]</scope>
    <source>
        <strain evidence="7 8">BH539</strain>
    </source>
</reference>
<dbReference type="NCBIfam" id="NF038017">
    <property type="entry name" value="ABC_perm1"/>
    <property type="match status" value="1"/>
</dbReference>
<organism evidence="7 8">
    <name type="scientific">Onishia taeanensis</name>
    <dbReference type="NCBI Taxonomy" id="284577"/>
    <lineage>
        <taxon>Bacteria</taxon>
        <taxon>Pseudomonadati</taxon>
        <taxon>Pseudomonadota</taxon>
        <taxon>Gammaproteobacteria</taxon>
        <taxon>Oceanospirillales</taxon>
        <taxon>Halomonadaceae</taxon>
        <taxon>Onishia</taxon>
    </lineage>
</organism>
<evidence type="ECO:0000256" key="5">
    <source>
        <dbReference type="SAM" id="Phobius"/>
    </source>
</evidence>
<dbReference type="PANTHER" id="PTHR43632">
    <property type="entry name" value="PERMEASE COMPONENT OF TUNGSTATE ABC TRANSPORTER"/>
    <property type="match status" value="1"/>
</dbReference>
<dbReference type="EMBL" id="FNCI01000022">
    <property type="protein sequence ID" value="SDG58749.1"/>
    <property type="molecule type" value="Genomic_DNA"/>
</dbReference>